<dbReference type="AlphaFoldDB" id="A0A816R6B7"/>
<evidence type="ECO:0000313" key="2">
    <source>
        <dbReference type="EMBL" id="CAF2070864.1"/>
    </source>
</evidence>
<dbReference type="EMBL" id="HG994365">
    <property type="protein sequence ID" value="CAF2070864.1"/>
    <property type="molecule type" value="Genomic_DNA"/>
</dbReference>
<dbReference type="Proteomes" id="UP001295469">
    <property type="component" value="Chromosome C01"/>
</dbReference>
<proteinExistence type="predicted"/>
<evidence type="ECO:0000256" key="1">
    <source>
        <dbReference type="SAM" id="Phobius"/>
    </source>
</evidence>
<keyword evidence="1" id="KW-0812">Transmembrane</keyword>
<protein>
    <submittedName>
        <fullName evidence="2">(rape) hypothetical protein</fullName>
    </submittedName>
</protein>
<gene>
    <name evidence="2" type="ORF">DARMORV10_C01P17590.1</name>
</gene>
<keyword evidence="1" id="KW-0472">Membrane</keyword>
<organism evidence="2">
    <name type="scientific">Brassica napus</name>
    <name type="common">Rape</name>
    <dbReference type="NCBI Taxonomy" id="3708"/>
    <lineage>
        <taxon>Eukaryota</taxon>
        <taxon>Viridiplantae</taxon>
        <taxon>Streptophyta</taxon>
        <taxon>Embryophyta</taxon>
        <taxon>Tracheophyta</taxon>
        <taxon>Spermatophyta</taxon>
        <taxon>Magnoliopsida</taxon>
        <taxon>eudicotyledons</taxon>
        <taxon>Gunneridae</taxon>
        <taxon>Pentapetalae</taxon>
        <taxon>rosids</taxon>
        <taxon>malvids</taxon>
        <taxon>Brassicales</taxon>
        <taxon>Brassicaceae</taxon>
        <taxon>Brassiceae</taxon>
        <taxon>Brassica</taxon>
    </lineage>
</organism>
<sequence length="72" mass="8394">MRDRVTGCDHGFGFFFFVGPSVPVRAILLYVKLTDGLSDLSRAVGSHRLDRRRFTFWIITLLQRNDKKRCYA</sequence>
<accession>A0A816R6B7</accession>
<keyword evidence="1" id="KW-1133">Transmembrane helix</keyword>
<feature type="transmembrane region" description="Helical" evidence="1">
    <location>
        <begin position="12"/>
        <end position="31"/>
    </location>
</feature>
<reference evidence="2" key="1">
    <citation type="submission" date="2021-01" db="EMBL/GenBank/DDBJ databases">
        <authorList>
            <consortium name="Genoscope - CEA"/>
            <person name="William W."/>
        </authorList>
    </citation>
    <scope>NUCLEOTIDE SEQUENCE</scope>
</reference>
<name>A0A816R6B7_BRANA</name>